<proteinExistence type="predicted"/>
<dbReference type="SUPFAM" id="SSF54593">
    <property type="entry name" value="Glyoxalase/Bleomycin resistance protein/Dihydroxybiphenyl dioxygenase"/>
    <property type="match status" value="1"/>
</dbReference>
<dbReference type="InterPro" id="IPR037523">
    <property type="entry name" value="VOC_core"/>
</dbReference>
<organism evidence="2 3">
    <name type="scientific">Nocardiopsis tropica</name>
    <dbReference type="NCBI Taxonomy" id="109330"/>
    <lineage>
        <taxon>Bacteria</taxon>
        <taxon>Bacillati</taxon>
        <taxon>Actinomycetota</taxon>
        <taxon>Actinomycetes</taxon>
        <taxon>Streptosporangiales</taxon>
        <taxon>Nocardiopsidaceae</taxon>
        <taxon>Nocardiopsis</taxon>
    </lineage>
</organism>
<dbReference type="InterPro" id="IPR029068">
    <property type="entry name" value="Glyas_Bleomycin-R_OHBP_Dase"/>
</dbReference>
<dbReference type="InterPro" id="IPR004360">
    <property type="entry name" value="Glyas_Fos-R_dOase_dom"/>
</dbReference>
<reference evidence="2 3" key="1">
    <citation type="submission" date="2023-07" db="EMBL/GenBank/DDBJ databases">
        <authorList>
            <person name="Girao M."/>
            <person name="Carvalho M.F."/>
        </authorList>
    </citation>
    <scope>NUCLEOTIDE SEQUENCE [LARGE SCALE GENOMIC DNA]</scope>
    <source>
        <strain evidence="2 3">66/93</strain>
    </source>
</reference>
<accession>A0ABU7L1C9</accession>
<dbReference type="Proteomes" id="UP001348641">
    <property type="component" value="Unassembled WGS sequence"/>
</dbReference>
<evidence type="ECO:0000313" key="2">
    <source>
        <dbReference type="EMBL" id="MEE2055366.1"/>
    </source>
</evidence>
<gene>
    <name evidence="2" type="ORF">Q8A49_33210</name>
</gene>
<evidence type="ECO:0000313" key="3">
    <source>
        <dbReference type="Proteomes" id="UP001348641"/>
    </source>
</evidence>
<feature type="domain" description="VOC" evidence="1">
    <location>
        <begin position="5"/>
        <end position="126"/>
    </location>
</feature>
<dbReference type="PROSITE" id="PS51819">
    <property type="entry name" value="VOC"/>
    <property type="match status" value="1"/>
</dbReference>
<sequence>MFDTTRAFASFAVPDAARARAFYGDTLGLAVGPVEGMEDEGLFNIDLGEGRAVLVYPKPDHEPAVFTVLNLVVDDAEAAVDELARRGVRTLRYDGFDQDAKGIVHGGPTVAWFADPFGNVCSVIQEA</sequence>
<evidence type="ECO:0000259" key="1">
    <source>
        <dbReference type="PROSITE" id="PS51819"/>
    </source>
</evidence>
<dbReference type="Gene3D" id="3.10.180.10">
    <property type="entry name" value="2,3-Dihydroxybiphenyl 1,2-Dioxygenase, domain 1"/>
    <property type="match status" value="1"/>
</dbReference>
<protein>
    <submittedName>
        <fullName evidence="2">VOC family protein</fullName>
    </submittedName>
</protein>
<dbReference type="RefSeq" id="WP_330162129.1">
    <property type="nucleotide sequence ID" value="NZ_BAAAJA010000017.1"/>
</dbReference>
<name>A0ABU7L1C9_9ACTN</name>
<comment type="caution">
    <text evidence="2">The sequence shown here is derived from an EMBL/GenBank/DDBJ whole genome shotgun (WGS) entry which is preliminary data.</text>
</comment>
<dbReference type="EMBL" id="JAUUCC010000172">
    <property type="protein sequence ID" value="MEE2055366.1"/>
    <property type="molecule type" value="Genomic_DNA"/>
</dbReference>
<dbReference type="Pfam" id="PF00903">
    <property type="entry name" value="Glyoxalase"/>
    <property type="match status" value="1"/>
</dbReference>